<reference evidence="1" key="1">
    <citation type="submission" date="2024-09" db="EMBL/GenBank/DDBJ databases">
        <title>Black Yeasts Isolated from many extreme environments.</title>
        <authorList>
            <person name="Coleine C."/>
            <person name="Stajich J.E."/>
            <person name="Selbmann L."/>
        </authorList>
    </citation>
    <scope>NUCLEOTIDE SEQUENCE</scope>
    <source>
        <strain evidence="1">CCFEE 5737</strain>
    </source>
</reference>
<dbReference type="EMBL" id="JAWDJW010006432">
    <property type="protein sequence ID" value="KAK3064768.1"/>
    <property type="molecule type" value="Genomic_DNA"/>
</dbReference>
<comment type="caution">
    <text evidence="1">The sequence shown here is derived from an EMBL/GenBank/DDBJ whole genome shotgun (WGS) entry which is preliminary data.</text>
</comment>
<sequence>MRSSSVLVALCLSTTLVQAQGGCGKHQNPAAVLPTAPFGPAPEAAAQQLPDSPNAPAGAIVPPNPADPLPPISNMTVPFSPAGSNGGGLGGVGGMTEGAPIPSNLTAPADPNAPISSPAISAVPGAPIVPEGGEKPFDCTMEFFESIAPPALTIYNATNVPDNGSYGKQSNTLYGGLAIELPSLCALHLKYNTAPNVSFDWGLYLPYNWSGRFMGVGNGGFSGSINWQDMGDAAKYGMASASTNTGHNGGPGDTSWSIGHPELQYLWAYQALHNTTVLSKQLIKSAFKVPAKYSYFGSCSTGGRQALSEAQKYPEDYDGVIVGAPAWWMSHTFAWVFKNVIKNLPLDAPHRIPSQLFPVIRDEVKKQCDAHDGVEDGVIQDPFSCKIQTEPLRCKLNDPRMTGNESTTTCMNLRQIATLKNIWTDYYETGDEFVFPALMPGAEDQWIPVYYPNWADPSKKNTSVFTELFNGLSGRQPSGTAGVGNLGAGKGAGKGMLQALGSLLQSRSGQFATKLDLVSQAAGFLRHMADLNPDEDSRFAQVKTQAADDARNPFANPQNAPDKVGLGNAYAALSPMILNAFKRVGTRTGLDADDYDLSAFYKRGGKMIHYHGLADGDYSPRSSVFFHKKVEETMAGTNITDFYRMFMVPGMQHCFDSPRVNAPWYFAGGSQAWRLGLSAHSVPGFEDPEHDLLLALQDWVEKGKPIERIIATAFTNETFEGKYNVIRQRPLCMWPQRSTYVGSGDPNLPENWDCSATYVDQPTNVQ</sequence>
<organism evidence="1 2">
    <name type="scientific">Coniosporium uncinatum</name>
    <dbReference type="NCBI Taxonomy" id="93489"/>
    <lineage>
        <taxon>Eukaryota</taxon>
        <taxon>Fungi</taxon>
        <taxon>Dikarya</taxon>
        <taxon>Ascomycota</taxon>
        <taxon>Pezizomycotina</taxon>
        <taxon>Dothideomycetes</taxon>
        <taxon>Dothideomycetes incertae sedis</taxon>
        <taxon>Coniosporium</taxon>
    </lineage>
</organism>
<proteinExistence type="predicted"/>
<evidence type="ECO:0000313" key="2">
    <source>
        <dbReference type="Proteomes" id="UP001186974"/>
    </source>
</evidence>
<protein>
    <submittedName>
        <fullName evidence="1">Uncharacterized protein</fullName>
    </submittedName>
</protein>
<accession>A0ACC3DBN2</accession>
<keyword evidence="2" id="KW-1185">Reference proteome</keyword>
<evidence type="ECO:0000313" key="1">
    <source>
        <dbReference type="EMBL" id="KAK3064768.1"/>
    </source>
</evidence>
<name>A0ACC3DBN2_9PEZI</name>
<dbReference type="Proteomes" id="UP001186974">
    <property type="component" value="Unassembled WGS sequence"/>
</dbReference>
<gene>
    <name evidence="1" type="ORF">LTS18_004164</name>
</gene>